<sequence length="99" mass="10616">MSGEGSSGRRRAAPQNAPGEAAPQNAPAAAKEDGLQRLNCSWHGTTYHSKLAKEIRAALPRITLISKSEDPCMAATYLERMAWMQYLGASHGSCMKGVL</sequence>
<keyword evidence="3" id="KW-1185">Reference proteome</keyword>
<feature type="region of interest" description="Disordered" evidence="1">
    <location>
        <begin position="1"/>
        <end position="33"/>
    </location>
</feature>
<feature type="compositionally biased region" description="Low complexity" evidence="1">
    <location>
        <begin position="13"/>
        <end position="29"/>
    </location>
</feature>
<proteinExistence type="predicted"/>
<dbReference type="Proteomes" id="UP001341840">
    <property type="component" value="Unassembled WGS sequence"/>
</dbReference>
<evidence type="ECO:0000256" key="1">
    <source>
        <dbReference type="SAM" id="MobiDB-lite"/>
    </source>
</evidence>
<dbReference type="EMBL" id="JASCZI010186198">
    <property type="protein sequence ID" value="MED6190695.1"/>
    <property type="molecule type" value="Genomic_DNA"/>
</dbReference>
<reference evidence="2 3" key="1">
    <citation type="journal article" date="2023" name="Plants (Basel)">
        <title>Bridging the Gap: Combining Genomics and Transcriptomics Approaches to Understand Stylosanthes scabra, an Orphan Legume from the Brazilian Caatinga.</title>
        <authorList>
            <person name="Ferreira-Neto J.R.C."/>
            <person name="da Silva M.D."/>
            <person name="Binneck E."/>
            <person name="de Melo N.F."/>
            <person name="da Silva R.H."/>
            <person name="de Melo A.L.T.M."/>
            <person name="Pandolfi V."/>
            <person name="Bustamante F.O."/>
            <person name="Brasileiro-Vidal A.C."/>
            <person name="Benko-Iseppon A.M."/>
        </authorList>
    </citation>
    <scope>NUCLEOTIDE SEQUENCE [LARGE SCALE GENOMIC DNA]</scope>
    <source>
        <tissue evidence="2">Leaves</tissue>
    </source>
</reference>
<organism evidence="2 3">
    <name type="scientific">Stylosanthes scabra</name>
    <dbReference type="NCBI Taxonomy" id="79078"/>
    <lineage>
        <taxon>Eukaryota</taxon>
        <taxon>Viridiplantae</taxon>
        <taxon>Streptophyta</taxon>
        <taxon>Embryophyta</taxon>
        <taxon>Tracheophyta</taxon>
        <taxon>Spermatophyta</taxon>
        <taxon>Magnoliopsida</taxon>
        <taxon>eudicotyledons</taxon>
        <taxon>Gunneridae</taxon>
        <taxon>Pentapetalae</taxon>
        <taxon>rosids</taxon>
        <taxon>fabids</taxon>
        <taxon>Fabales</taxon>
        <taxon>Fabaceae</taxon>
        <taxon>Papilionoideae</taxon>
        <taxon>50 kb inversion clade</taxon>
        <taxon>dalbergioids sensu lato</taxon>
        <taxon>Dalbergieae</taxon>
        <taxon>Pterocarpus clade</taxon>
        <taxon>Stylosanthes</taxon>
    </lineage>
</organism>
<evidence type="ECO:0000313" key="2">
    <source>
        <dbReference type="EMBL" id="MED6190695.1"/>
    </source>
</evidence>
<comment type="caution">
    <text evidence="2">The sequence shown here is derived from an EMBL/GenBank/DDBJ whole genome shotgun (WGS) entry which is preliminary data.</text>
</comment>
<gene>
    <name evidence="2" type="ORF">PIB30_108250</name>
</gene>
<accession>A0ABU6WXR2</accession>
<protein>
    <submittedName>
        <fullName evidence="2">Uncharacterized protein</fullName>
    </submittedName>
</protein>
<name>A0ABU6WXR2_9FABA</name>
<evidence type="ECO:0000313" key="3">
    <source>
        <dbReference type="Proteomes" id="UP001341840"/>
    </source>
</evidence>